<evidence type="ECO:0000256" key="6">
    <source>
        <dbReference type="ARBA" id="ARBA00022777"/>
    </source>
</evidence>
<dbReference type="PANTHER" id="PTHR42742:SF3">
    <property type="entry name" value="FRUCTOKINASE"/>
    <property type="match status" value="1"/>
</dbReference>
<dbReference type="GO" id="GO:0046872">
    <property type="term" value="F:metal ion binding"/>
    <property type="evidence" value="ECO:0007669"/>
    <property type="project" value="UniProtKB-KW"/>
</dbReference>
<keyword evidence="3" id="KW-0808">Transferase</keyword>
<dbReference type="OrthoDB" id="9783435at2"/>
<dbReference type="InterPro" id="IPR000600">
    <property type="entry name" value="ROK"/>
</dbReference>
<comment type="similarity">
    <text evidence="2">Belongs to the ROK (NagC/XylR) family.</text>
</comment>
<sequence>MKNDLIAAIEAGGTKFNCAIGTGPDDIRLSTRIETTTPMETMREVIAFFDHGARQVGKFNALGIGAFGPLDLNKNSDTYGYITTTPKEGWKYTDLLGSLRDVFHVPMAIDTDVNAAALGEYTWGNGRQCDPLIYITVGTGVGGGVLINGKPLHGAMHPEIGHLFIPAIMSDAPEPDGVCPFHGSCVEGLLSGPAIAARWGAPAENFPAEHECWGEFSTLMALALANLTLTLSPQRIILGGGVMHQTQLFPMIQEELQRVLNGYLQTYELMEGVRDYVVPPGLGDQAGILGAMAMAQQLL</sequence>
<evidence type="ECO:0000256" key="1">
    <source>
        <dbReference type="ARBA" id="ARBA00001946"/>
    </source>
</evidence>
<keyword evidence="7" id="KW-0862">Zinc</keyword>
<dbReference type="InterPro" id="IPR043129">
    <property type="entry name" value="ATPase_NBD"/>
</dbReference>
<dbReference type="EMBL" id="VAUV01000009">
    <property type="protein sequence ID" value="TLD70323.1"/>
    <property type="molecule type" value="Genomic_DNA"/>
</dbReference>
<dbReference type="SUPFAM" id="SSF53067">
    <property type="entry name" value="Actin-like ATPase domain"/>
    <property type="match status" value="1"/>
</dbReference>
<gene>
    <name evidence="13" type="ORF">FEM03_14160</name>
</gene>
<evidence type="ECO:0000313" key="14">
    <source>
        <dbReference type="Proteomes" id="UP000306196"/>
    </source>
</evidence>
<keyword evidence="9" id="KW-0460">Magnesium</keyword>
<dbReference type="GO" id="GO:0008865">
    <property type="term" value="F:fructokinase activity"/>
    <property type="evidence" value="ECO:0007669"/>
    <property type="project" value="UniProtKB-EC"/>
</dbReference>
<name>A0A5R8KDF5_9BACT</name>
<dbReference type="Proteomes" id="UP000306196">
    <property type="component" value="Unassembled WGS sequence"/>
</dbReference>
<dbReference type="InterPro" id="IPR049874">
    <property type="entry name" value="ROK_cs"/>
</dbReference>
<comment type="caution">
    <text evidence="13">The sequence shown here is derived from an EMBL/GenBank/DDBJ whole genome shotgun (WGS) entry which is preliminary data.</text>
</comment>
<keyword evidence="14" id="KW-1185">Reference proteome</keyword>
<dbReference type="EC" id="2.7.1.4" evidence="11"/>
<reference evidence="13 14" key="1">
    <citation type="submission" date="2019-05" db="EMBL/GenBank/DDBJ databases">
        <title>Verrucobacter flavum gen. nov., sp. nov. a new member of the family Verrucomicrobiaceae.</title>
        <authorList>
            <person name="Szuroczki S."/>
            <person name="Abbaszade G."/>
            <person name="Szabo A."/>
            <person name="Felfoldi T."/>
            <person name="Schumann P."/>
            <person name="Boka K."/>
            <person name="Keki Z."/>
            <person name="Toumi M."/>
            <person name="Toth E."/>
        </authorList>
    </citation>
    <scope>NUCLEOTIDE SEQUENCE [LARGE SCALE GENOMIC DNA]</scope>
    <source>
        <strain evidence="13 14">MG-N-17</strain>
    </source>
</reference>
<evidence type="ECO:0000256" key="5">
    <source>
        <dbReference type="ARBA" id="ARBA00022741"/>
    </source>
</evidence>
<evidence type="ECO:0000256" key="8">
    <source>
        <dbReference type="ARBA" id="ARBA00022840"/>
    </source>
</evidence>
<dbReference type="Pfam" id="PF00480">
    <property type="entry name" value="ROK"/>
    <property type="match status" value="1"/>
</dbReference>
<evidence type="ECO:0000256" key="10">
    <source>
        <dbReference type="ARBA" id="ARBA00023277"/>
    </source>
</evidence>
<organism evidence="13 14">
    <name type="scientific">Phragmitibacter flavus</name>
    <dbReference type="NCBI Taxonomy" id="2576071"/>
    <lineage>
        <taxon>Bacteria</taxon>
        <taxon>Pseudomonadati</taxon>
        <taxon>Verrucomicrobiota</taxon>
        <taxon>Verrucomicrobiia</taxon>
        <taxon>Verrucomicrobiales</taxon>
        <taxon>Verrucomicrobiaceae</taxon>
        <taxon>Phragmitibacter</taxon>
    </lineage>
</organism>
<dbReference type="PANTHER" id="PTHR42742">
    <property type="entry name" value="TRANSCRIPTIONAL REPRESSOR MPRA"/>
    <property type="match status" value="1"/>
</dbReference>
<keyword evidence="4" id="KW-0479">Metal-binding</keyword>
<evidence type="ECO:0000256" key="7">
    <source>
        <dbReference type="ARBA" id="ARBA00022833"/>
    </source>
</evidence>
<evidence type="ECO:0000256" key="2">
    <source>
        <dbReference type="ARBA" id="ARBA00006479"/>
    </source>
</evidence>
<dbReference type="Gene3D" id="3.30.420.40">
    <property type="match status" value="2"/>
</dbReference>
<evidence type="ECO:0000256" key="3">
    <source>
        <dbReference type="ARBA" id="ARBA00022679"/>
    </source>
</evidence>
<evidence type="ECO:0000313" key="13">
    <source>
        <dbReference type="EMBL" id="TLD70323.1"/>
    </source>
</evidence>
<accession>A0A5R8KDF5</accession>
<proteinExistence type="inferred from homology"/>
<keyword evidence="6" id="KW-0418">Kinase</keyword>
<dbReference type="AlphaFoldDB" id="A0A5R8KDF5"/>
<keyword evidence="5" id="KW-0547">Nucleotide-binding</keyword>
<dbReference type="PROSITE" id="PS01125">
    <property type="entry name" value="ROK"/>
    <property type="match status" value="1"/>
</dbReference>
<comment type="cofactor">
    <cofactor evidence="1">
        <name>Mg(2+)</name>
        <dbReference type="ChEBI" id="CHEBI:18420"/>
    </cofactor>
</comment>
<evidence type="ECO:0000256" key="4">
    <source>
        <dbReference type="ARBA" id="ARBA00022723"/>
    </source>
</evidence>
<dbReference type="GO" id="GO:0005524">
    <property type="term" value="F:ATP binding"/>
    <property type="evidence" value="ECO:0007669"/>
    <property type="project" value="UniProtKB-KW"/>
</dbReference>
<keyword evidence="8" id="KW-0067">ATP-binding</keyword>
<dbReference type="RefSeq" id="WP_138086922.1">
    <property type="nucleotide sequence ID" value="NZ_VAUV01000009.1"/>
</dbReference>
<keyword evidence="10" id="KW-0119">Carbohydrate metabolism</keyword>
<evidence type="ECO:0000256" key="11">
    <source>
        <dbReference type="ARBA" id="ARBA00038887"/>
    </source>
</evidence>
<protein>
    <recommendedName>
        <fullName evidence="11">fructokinase</fullName>
        <ecNumber evidence="11">2.7.1.4</ecNumber>
    </recommendedName>
</protein>
<dbReference type="FunFam" id="3.30.420.40:FF:000153">
    <property type="entry name" value="Putative fructokinase"/>
    <property type="match status" value="1"/>
</dbReference>
<dbReference type="InterPro" id="IPR051804">
    <property type="entry name" value="Carb_Metab_Reg_Kinase/Isom"/>
</dbReference>
<evidence type="ECO:0000256" key="9">
    <source>
        <dbReference type="ARBA" id="ARBA00022842"/>
    </source>
</evidence>
<comment type="catalytic activity">
    <reaction evidence="12">
        <text>D-fructose + ATP = D-fructose 6-phosphate + ADP + H(+)</text>
        <dbReference type="Rhea" id="RHEA:16125"/>
        <dbReference type="ChEBI" id="CHEBI:15378"/>
        <dbReference type="ChEBI" id="CHEBI:30616"/>
        <dbReference type="ChEBI" id="CHEBI:37721"/>
        <dbReference type="ChEBI" id="CHEBI:61527"/>
        <dbReference type="ChEBI" id="CHEBI:456216"/>
        <dbReference type="EC" id="2.7.1.4"/>
    </reaction>
</comment>
<evidence type="ECO:0000256" key="12">
    <source>
        <dbReference type="ARBA" id="ARBA00048451"/>
    </source>
</evidence>
<dbReference type="CDD" id="cd24067">
    <property type="entry name" value="ASKHA_NBD_ROK_BsFRK-like"/>
    <property type="match status" value="1"/>
</dbReference>